<dbReference type="PROSITE" id="PS51257">
    <property type="entry name" value="PROKAR_LIPOPROTEIN"/>
    <property type="match status" value="1"/>
</dbReference>
<reference evidence="3 4" key="1">
    <citation type="journal article" date="2011" name="J. Bacteriol.">
        <title>Genome sequence of the ethanol-producing Zymomonas mobilis subsp. pomaceae lectotype strain ATCC 29192.</title>
        <authorList>
            <person name="Kouvelis V.N."/>
            <person name="Davenport K.W."/>
            <person name="Brettin T.S."/>
            <person name="Bruce D."/>
            <person name="Detter C."/>
            <person name="Han C.S."/>
            <person name="Nolan M."/>
            <person name="Tapia R."/>
            <person name="Damoulaki A."/>
            <person name="Kyrpides N.C."/>
            <person name="Typas M.A."/>
            <person name="Pappas K.M."/>
        </authorList>
    </citation>
    <scope>NUCLEOTIDE SEQUENCE [LARGE SCALE GENOMIC DNA]</scope>
    <source>
        <strain evidence="4">ATCC 29192 / DSM 22645 / JCM 10191 / CCUG 17912 / NBRC 13757 / NCIMB 11200 / NRRL B-4491 / Barker I</strain>
    </source>
</reference>
<evidence type="ECO:0000256" key="2">
    <source>
        <dbReference type="SAM" id="SignalP"/>
    </source>
</evidence>
<feature type="region of interest" description="Disordered" evidence="1">
    <location>
        <begin position="153"/>
        <end position="206"/>
    </location>
</feature>
<proteinExistence type="predicted"/>
<dbReference type="HOGENOM" id="CLU_1377655_0_0_5"/>
<dbReference type="AlphaFoldDB" id="F8EV28"/>
<dbReference type="Proteomes" id="UP000000491">
    <property type="component" value="Chromosome"/>
</dbReference>
<feature type="chain" id="PRO_5003369957" description="Lipoprotein" evidence="2">
    <location>
        <begin position="21"/>
        <end position="206"/>
    </location>
</feature>
<dbReference type="RefSeq" id="WP_013934635.1">
    <property type="nucleotide sequence ID" value="NC_015709.1"/>
</dbReference>
<dbReference type="EMBL" id="CP002865">
    <property type="protein sequence ID" value="AEI38246.1"/>
    <property type="molecule type" value="Genomic_DNA"/>
</dbReference>
<organism evidence="3 4">
    <name type="scientific">Zymomonas mobilis subsp. pomaceae (strain ATCC 29192 / DSM 22645 / JCM 10191 / CCUG 17912 / NBRC 13757 / NCIMB 11200 / NRRL B-4491 / Barker I)</name>
    <dbReference type="NCBI Taxonomy" id="579138"/>
    <lineage>
        <taxon>Bacteria</taxon>
        <taxon>Pseudomonadati</taxon>
        <taxon>Pseudomonadota</taxon>
        <taxon>Alphaproteobacteria</taxon>
        <taxon>Sphingomonadales</taxon>
        <taxon>Zymomonadaceae</taxon>
        <taxon>Zymomonas</taxon>
    </lineage>
</organism>
<keyword evidence="2" id="KW-0732">Signal</keyword>
<evidence type="ECO:0000256" key="1">
    <source>
        <dbReference type="SAM" id="MobiDB-lite"/>
    </source>
</evidence>
<name>F8EV28_ZYMMT</name>
<protein>
    <recommendedName>
        <fullName evidence="5">Lipoprotein</fullName>
    </recommendedName>
</protein>
<accession>F8EV28</accession>
<evidence type="ECO:0008006" key="5">
    <source>
        <dbReference type="Google" id="ProtNLM"/>
    </source>
</evidence>
<gene>
    <name evidence="3" type="ordered locus">Zymop_1356</name>
</gene>
<dbReference type="KEGG" id="zmp:Zymop_1356"/>
<feature type="signal peptide" evidence="2">
    <location>
        <begin position="1"/>
        <end position="20"/>
    </location>
</feature>
<evidence type="ECO:0000313" key="4">
    <source>
        <dbReference type="Proteomes" id="UP000000491"/>
    </source>
</evidence>
<sequence>MNIRMPWIAMALLAGVSATGCSDHQKAAQNQTDHKTPLTINEMEHTEPLNNALPPAPETGPMSSMPLPTKPITMPDDGTKNLTKKLPPDRVIDREAPQSIRQGYGKTTKDSQIMADAMATGMTTPMTAHIKDGDRPSEPMIDNNYDTRYHKALKELSPSNVLEPENKEKKEAEEKEKEKDQREKQEASMKENAIIANHIAYGSREK</sequence>
<dbReference type="PATRIC" id="fig|579138.3.peg.1437"/>
<evidence type="ECO:0000313" key="3">
    <source>
        <dbReference type="EMBL" id="AEI38246.1"/>
    </source>
</evidence>
<feature type="compositionally biased region" description="Basic and acidic residues" evidence="1">
    <location>
        <begin position="164"/>
        <end position="189"/>
    </location>
</feature>